<keyword evidence="2" id="KW-0812">Transmembrane</keyword>
<gene>
    <name evidence="4" type="ORF">H6P80_03015</name>
</gene>
<dbReference type="Pfam" id="PF12158">
    <property type="entry name" value="DUF3592"/>
    <property type="match status" value="1"/>
</dbReference>
<proteinExistence type="predicted"/>
<feature type="transmembrane region" description="Helical" evidence="2">
    <location>
        <begin position="231"/>
        <end position="249"/>
    </location>
</feature>
<dbReference type="InterPro" id="IPR021994">
    <property type="entry name" value="DUF3592"/>
</dbReference>
<keyword evidence="2" id="KW-1133">Transmembrane helix</keyword>
<evidence type="ECO:0000256" key="2">
    <source>
        <dbReference type="SAM" id="Phobius"/>
    </source>
</evidence>
<organism evidence="4 5">
    <name type="scientific">Parasphingopyxis marina</name>
    <dbReference type="NCBI Taxonomy" id="2761622"/>
    <lineage>
        <taxon>Bacteria</taxon>
        <taxon>Pseudomonadati</taxon>
        <taxon>Pseudomonadota</taxon>
        <taxon>Alphaproteobacteria</taxon>
        <taxon>Sphingomonadales</taxon>
        <taxon>Sphingomonadaceae</taxon>
        <taxon>Parasphingopyxis</taxon>
    </lineage>
</organism>
<name>A0A842HU31_9SPHN</name>
<feature type="domain" description="DUF3592" evidence="3">
    <location>
        <begin position="48"/>
        <end position="134"/>
    </location>
</feature>
<comment type="caution">
    <text evidence="4">The sequence shown here is derived from an EMBL/GenBank/DDBJ whole genome shotgun (WGS) entry which is preliminary data.</text>
</comment>
<feature type="transmembrane region" description="Helical" evidence="2">
    <location>
        <begin position="12"/>
        <end position="33"/>
    </location>
</feature>
<evidence type="ECO:0000313" key="4">
    <source>
        <dbReference type="EMBL" id="MBC2776586.1"/>
    </source>
</evidence>
<dbReference type="Proteomes" id="UP000564378">
    <property type="component" value="Unassembled WGS sequence"/>
</dbReference>
<accession>A0A842HU31</accession>
<keyword evidence="5" id="KW-1185">Reference proteome</keyword>
<protein>
    <submittedName>
        <fullName evidence="4">DUF3592 domain-containing protein</fullName>
    </submittedName>
</protein>
<dbReference type="EMBL" id="JACJVJ010000001">
    <property type="protein sequence ID" value="MBC2776586.1"/>
    <property type="molecule type" value="Genomic_DNA"/>
</dbReference>
<dbReference type="RefSeq" id="WP_185799858.1">
    <property type="nucleotide sequence ID" value="NZ_JACJVJ010000001.1"/>
</dbReference>
<evidence type="ECO:0000259" key="3">
    <source>
        <dbReference type="Pfam" id="PF12158"/>
    </source>
</evidence>
<reference evidence="4 5" key="1">
    <citation type="submission" date="2020-08" db="EMBL/GenBank/DDBJ databases">
        <title>Draft genome sequence of Parasphingopyxis sp. GrpM-11.</title>
        <authorList>
            <person name="Oh J."/>
            <person name="Roh D.-H."/>
        </authorList>
    </citation>
    <scope>NUCLEOTIDE SEQUENCE [LARGE SCALE GENOMIC DNA]</scope>
    <source>
        <strain evidence="4 5">GrpM-11</strain>
    </source>
</reference>
<keyword evidence="2" id="KW-0472">Membrane</keyword>
<sequence length="251" mass="27724">MGELDTSMPLWARLLCYGLGLALIAGSIAYFAWGSQRASAASDWPSADGRILSSYIEEQESRDEDNEVIITFYPRVTYRYFVAGNGFSSDAIRLIADQGYADSYDAEDFLSDYPEGAAVEVFYDPENPGDSALVLESPPWWIFAVTLMGGVWIFAGWFFGPRRSKARGPSMAAPASAETPGRCRSCGAPVERPPLEDPAIIRRASRRGGPPCPRCGEARPLQSRRAELSRLLFWIVFAAIWAVGLWLLFFA</sequence>
<feature type="transmembrane region" description="Helical" evidence="2">
    <location>
        <begin position="140"/>
        <end position="160"/>
    </location>
</feature>
<evidence type="ECO:0000313" key="5">
    <source>
        <dbReference type="Proteomes" id="UP000564378"/>
    </source>
</evidence>
<feature type="region of interest" description="Disordered" evidence="1">
    <location>
        <begin position="169"/>
        <end position="194"/>
    </location>
</feature>
<dbReference type="AlphaFoldDB" id="A0A842HU31"/>
<evidence type="ECO:0000256" key="1">
    <source>
        <dbReference type="SAM" id="MobiDB-lite"/>
    </source>
</evidence>